<dbReference type="OrthoDB" id="8193468at2759"/>
<sequence>MHFTVLFFTVHMSYSALLLGLRKNIHSVLFLAAQQTPRSVSQIFPTVCRYLRGRDYDYGLSRFVHHPLEHPGVCIFVRNVPTASSETEHKLEDDMNKDVVIEILNSNKACQFLIHGKLAEGTTLKKNERNLICRTICTHFFSSMIMQGISVTVGMKTKLAQCIVEAYDCLKVDEEGKPAEADFFWLHNGRSTGEHTGCIHNWVRNQQPKAPKAIRRKRRAVPDLNDDEVEAFEQLSTCDENEEYDNISHLMSKTFRYRQELRRRKTNPSNLCVDFPHMLWHGNTMINDEFDLMFPDRNSAVGTLSCISSFCMMLDHSYGEIASPSIQALMKITTELTAQGNIRKADPAGLPPLEEFASVFIRWLQPGTDIEYFLENVLGDPPYILCSTMAFAEDKYFVVVLRTAFDCGCDFDVAFDLLYKSYKVFNFEVPGKAKKVMDFFDLVYGIYACSRLNHVNKLFDKIKLAMKK</sequence>
<reference evidence="1" key="2">
    <citation type="submission" date="2020-05" db="UniProtKB">
        <authorList>
            <consortium name="EnsemblMetazoa"/>
        </authorList>
    </citation>
    <scope>IDENTIFICATION</scope>
    <source>
        <strain evidence="1">LVP_AGWG</strain>
    </source>
</reference>
<evidence type="ECO:0000313" key="2">
    <source>
        <dbReference type="Proteomes" id="UP000008820"/>
    </source>
</evidence>
<dbReference type="InParanoid" id="A0A6I8TAX8"/>
<accession>A0A6I8TAX8</accession>
<evidence type="ECO:0000313" key="1">
    <source>
        <dbReference type="EnsemblMetazoa" id="AAEL008464-PB"/>
    </source>
</evidence>
<protein>
    <submittedName>
        <fullName evidence="1">Uncharacterized protein</fullName>
    </submittedName>
</protein>
<dbReference type="Proteomes" id="UP000008820">
    <property type="component" value="Chromosome 1"/>
</dbReference>
<reference evidence="1 2" key="1">
    <citation type="submission" date="2017-06" db="EMBL/GenBank/DDBJ databases">
        <title>Aedes aegypti genome working group (AGWG) sequencing and assembly.</title>
        <authorList>
            <consortium name="Aedes aegypti Genome Working Group (AGWG)"/>
            <person name="Matthews B.J."/>
        </authorList>
    </citation>
    <scope>NUCLEOTIDE SEQUENCE [LARGE SCALE GENOMIC DNA]</scope>
    <source>
        <strain evidence="1 2">LVP_AGWG</strain>
    </source>
</reference>
<gene>
    <name evidence="1" type="primary">5570656</name>
</gene>
<dbReference type="EnsemblMetazoa" id="AAEL008464-RB">
    <property type="protein sequence ID" value="AAEL008464-PB"/>
    <property type="gene ID" value="AAEL008464"/>
</dbReference>
<proteinExistence type="predicted"/>
<keyword evidence="2" id="KW-1185">Reference proteome</keyword>
<name>A0A6I8TAX8_AEDAE</name>
<organism evidence="1 2">
    <name type="scientific">Aedes aegypti</name>
    <name type="common">Yellowfever mosquito</name>
    <name type="synonym">Culex aegypti</name>
    <dbReference type="NCBI Taxonomy" id="7159"/>
    <lineage>
        <taxon>Eukaryota</taxon>
        <taxon>Metazoa</taxon>
        <taxon>Ecdysozoa</taxon>
        <taxon>Arthropoda</taxon>
        <taxon>Hexapoda</taxon>
        <taxon>Insecta</taxon>
        <taxon>Pterygota</taxon>
        <taxon>Neoptera</taxon>
        <taxon>Endopterygota</taxon>
        <taxon>Diptera</taxon>
        <taxon>Nematocera</taxon>
        <taxon>Culicoidea</taxon>
        <taxon>Culicidae</taxon>
        <taxon>Culicinae</taxon>
        <taxon>Aedini</taxon>
        <taxon>Aedes</taxon>
        <taxon>Stegomyia</taxon>
    </lineage>
</organism>
<dbReference type="AlphaFoldDB" id="A0A6I8TAX8"/>